<comment type="caution">
    <text evidence="8">The sequence shown here is derived from an EMBL/GenBank/DDBJ whole genome shotgun (WGS) entry which is preliminary data.</text>
</comment>
<feature type="transmembrane region" description="Helical" evidence="6">
    <location>
        <begin position="533"/>
        <end position="551"/>
    </location>
</feature>
<evidence type="ECO:0000256" key="3">
    <source>
        <dbReference type="ARBA" id="ARBA00022692"/>
    </source>
</evidence>
<accession>A0ABT0U407</accession>
<keyword evidence="2" id="KW-1003">Cell membrane</keyword>
<gene>
    <name evidence="8" type="ORF">NB063_13695</name>
</gene>
<feature type="domain" description="Na+/H+ antiporter NhaC-like C-terminal" evidence="7">
    <location>
        <begin position="165"/>
        <end position="287"/>
    </location>
</feature>
<feature type="transmembrane region" description="Helical" evidence="6">
    <location>
        <begin position="72"/>
        <end position="92"/>
    </location>
</feature>
<feature type="transmembrane region" description="Helical" evidence="6">
    <location>
        <begin position="203"/>
        <end position="220"/>
    </location>
</feature>
<evidence type="ECO:0000313" key="8">
    <source>
        <dbReference type="EMBL" id="MCM2371660.1"/>
    </source>
</evidence>
<feature type="transmembrane region" description="Helical" evidence="6">
    <location>
        <begin position="149"/>
        <end position="171"/>
    </location>
</feature>
<feature type="transmembrane region" description="Helical" evidence="6">
    <location>
        <begin position="332"/>
        <end position="354"/>
    </location>
</feature>
<feature type="transmembrane region" description="Helical" evidence="6">
    <location>
        <begin position="12"/>
        <end position="41"/>
    </location>
</feature>
<keyword evidence="4 6" id="KW-1133">Transmembrane helix</keyword>
<proteinExistence type="predicted"/>
<evidence type="ECO:0000259" key="7">
    <source>
        <dbReference type="Pfam" id="PF03553"/>
    </source>
</evidence>
<comment type="subcellular location">
    <subcellularLocation>
        <location evidence="1">Cell membrane</location>
        <topology evidence="1">Multi-pass membrane protein</topology>
    </subcellularLocation>
</comment>
<dbReference type="PANTHER" id="PTHR43478:SF1">
    <property type="entry name" value="NA+_H+ ANTIPORTER NHAC-LIKE C-TERMINAL DOMAIN-CONTAINING PROTEIN"/>
    <property type="match status" value="1"/>
</dbReference>
<organism evidence="8 9">
    <name type="scientific">Aporhodopirellula aestuarii</name>
    <dbReference type="NCBI Taxonomy" id="2950107"/>
    <lineage>
        <taxon>Bacteria</taxon>
        <taxon>Pseudomonadati</taxon>
        <taxon>Planctomycetota</taxon>
        <taxon>Planctomycetia</taxon>
        <taxon>Pirellulales</taxon>
        <taxon>Pirellulaceae</taxon>
        <taxon>Aporhodopirellula</taxon>
    </lineage>
</organism>
<keyword evidence="9" id="KW-1185">Reference proteome</keyword>
<dbReference type="PANTHER" id="PTHR43478">
    <property type="entry name" value="NA+/H+ ANTIPORTER-RELATED"/>
    <property type="match status" value="1"/>
</dbReference>
<evidence type="ECO:0000256" key="1">
    <source>
        <dbReference type="ARBA" id="ARBA00004651"/>
    </source>
</evidence>
<sequence>MEYGYTSLLPPLIAIALALLTQRVLLPLAAGILIGAGLLAFGQNDVGFVRSTWDIFTTSIIDSVTDYDHLRVLAFTLVLGMMVGVIEAAGSMRRTIARLARRVRDRRGAQGMIAATGLAVFFDDYANTLLVGGTMRSTADRFGISRAKLAYLVDSTAAPVAGLALVSTWVATELSYLQAGMDASAYAGDGSSVPVFDFFIQSIPYRFYPWFALALVFIIARTGRDFGPMRVAEHDAVNQSLDALKTESETGDETPSAEQPATQKPAADILTALLPIAACLVAILVVLVVSGKQSLMADAPLASPTDAPIDTGVMSKIRFAGDVIGSGDSYTALMYGGGCGLAFAVVLAFFVSKLTAPKLLDGVRDGALQMMPAMAVLWLAWSLSAMTGKEALDTGGYLSSVLSDRIDIRLMPTCVFILAGAIAFATGTSWGTMAIVTPIAVSLVLDMQAHTVAQITETAINSPIALATFSGVLAGAIFGDHCSPISDTTVLSSRACGCDHVLHVRTQMPYALLAGGVCILTGTLPVAFGVPVWLCLTVGTLALVVTVRLLGQQPAT</sequence>
<dbReference type="Proteomes" id="UP001202961">
    <property type="component" value="Unassembled WGS sequence"/>
</dbReference>
<keyword evidence="5 6" id="KW-0472">Membrane</keyword>
<feature type="domain" description="Na+/H+ antiporter NhaC-like C-terminal" evidence="7">
    <location>
        <begin position="326"/>
        <end position="516"/>
    </location>
</feature>
<evidence type="ECO:0000256" key="2">
    <source>
        <dbReference type="ARBA" id="ARBA00022475"/>
    </source>
</evidence>
<name>A0ABT0U407_9BACT</name>
<dbReference type="RefSeq" id="WP_250929294.1">
    <property type="nucleotide sequence ID" value="NZ_JAMQBK010000036.1"/>
</dbReference>
<evidence type="ECO:0000256" key="5">
    <source>
        <dbReference type="ARBA" id="ARBA00023136"/>
    </source>
</evidence>
<reference evidence="8 9" key="1">
    <citation type="journal article" date="2022" name="Syst. Appl. Microbiol.">
        <title>Rhodopirellula aestuarii sp. nov., a novel member of the genus Rhodopirellula isolated from brackish sediments collected in the Tagus River estuary, Portugal.</title>
        <authorList>
            <person name="Vitorino I.R."/>
            <person name="Klimek D."/>
            <person name="Calusinska M."/>
            <person name="Lobo-da-Cunha A."/>
            <person name="Vasconcelos V."/>
            <person name="Lage O.M."/>
        </authorList>
    </citation>
    <scope>NUCLEOTIDE SEQUENCE [LARGE SCALE GENOMIC DNA]</scope>
    <source>
        <strain evidence="8 9">ICT_H3.1</strain>
    </source>
</reference>
<evidence type="ECO:0000313" key="9">
    <source>
        <dbReference type="Proteomes" id="UP001202961"/>
    </source>
</evidence>
<keyword evidence="3 6" id="KW-0812">Transmembrane</keyword>
<protein>
    <recommendedName>
        <fullName evidence="7">Na+/H+ antiporter NhaC-like C-terminal domain-containing protein</fullName>
    </recommendedName>
</protein>
<feature type="transmembrane region" description="Helical" evidence="6">
    <location>
        <begin position="269"/>
        <end position="289"/>
    </location>
</feature>
<dbReference type="Pfam" id="PF03553">
    <property type="entry name" value="Na_H_antiporter"/>
    <property type="match status" value="2"/>
</dbReference>
<dbReference type="InterPro" id="IPR018461">
    <property type="entry name" value="Na/H_Antiport_NhaC-like_C"/>
</dbReference>
<evidence type="ECO:0000256" key="4">
    <source>
        <dbReference type="ARBA" id="ARBA00022989"/>
    </source>
</evidence>
<dbReference type="EMBL" id="JAMQBK010000036">
    <property type="protein sequence ID" value="MCM2371660.1"/>
    <property type="molecule type" value="Genomic_DNA"/>
</dbReference>
<evidence type="ECO:0000256" key="6">
    <source>
        <dbReference type="SAM" id="Phobius"/>
    </source>
</evidence>